<reference evidence="5 6" key="1">
    <citation type="submission" date="2013-08" db="EMBL/GenBank/DDBJ databases">
        <authorList>
            <person name="Huang J."/>
            <person name="Wang G."/>
        </authorList>
    </citation>
    <scope>NUCLEOTIDE SEQUENCE [LARGE SCALE GENOMIC DNA]</scope>
    <source>
        <strain evidence="5 6">JSM 076056</strain>
    </source>
</reference>
<dbReference type="PANTHER" id="PTHR44846">
    <property type="entry name" value="MANNOSYL-D-GLYCERATE TRANSPORT/METABOLISM SYSTEM REPRESSOR MNGR-RELATED"/>
    <property type="match status" value="1"/>
</dbReference>
<dbReference type="Gene3D" id="3.40.1410.10">
    <property type="entry name" value="Chorismate lyase-like"/>
    <property type="match status" value="1"/>
</dbReference>
<dbReference type="RefSeq" id="WP_026800600.1">
    <property type="nucleotide sequence ID" value="NZ_AULI01000009.1"/>
</dbReference>
<dbReference type="PANTHER" id="PTHR44846:SF1">
    <property type="entry name" value="MANNOSYL-D-GLYCERATE TRANSPORT_METABOLISM SYSTEM REPRESSOR MNGR-RELATED"/>
    <property type="match status" value="1"/>
</dbReference>
<dbReference type="SUPFAM" id="SSF46785">
    <property type="entry name" value="Winged helix' DNA-binding domain"/>
    <property type="match status" value="1"/>
</dbReference>
<comment type="caution">
    <text evidence="5">The sequence shown here is derived from an EMBL/GenBank/DDBJ whole genome shotgun (WGS) entry which is preliminary data.</text>
</comment>
<dbReference type="InterPro" id="IPR050679">
    <property type="entry name" value="Bact_HTH_transcr_reg"/>
</dbReference>
<evidence type="ECO:0000313" key="5">
    <source>
        <dbReference type="EMBL" id="KGX91668.1"/>
    </source>
</evidence>
<dbReference type="InterPro" id="IPR028978">
    <property type="entry name" value="Chorismate_lyase_/UTRA_dom_sf"/>
</dbReference>
<dbReference type="OrthoDB" id="9815017at2"/>
<dbReference type="eggNOG" id="COG2188">
    <property type="taxonomic scope" value="Bacteria"/>
</dbReference>
<dbReference type="Gene3D" id="1.10.10.10">
    <property type="entry name" value="Winged helix-like DNA-binding domain superfamily/Winged helix DNA-binding domain"/>
    <property type="match status" value="1"/>
</dbReference>
<organism evidence="5 6">
    <name type="scientific">Pontibacillus halophilus JSM 076056 = DSM 19796</name>
    <dbReference type="NCBI Taxonomy" id="1385510"/>
    <lineage>
        <taxon>Bacteria</taxon>
        <taxon>Bacillati</taxon>
        <taxon>Bacillota</taxon>
        <taxon>Bacilli</taxon>
        <taxon>Bacillales</taxon>
        <taxon>Bacillaceae</taxon>
        <taxon>Pontibacillus</taxon>
    </lineage>
</organism>
<dbReference type="SMART" id="SM00345">
    <property type="entry name" value="HTH_GNTR"/>
    <property type="match status" value="1"/>
</dbReference>
<dbReference type="STRING" id="1385510.GCA_000425205_02247"/>
<dbReference type="CDD" id="cd07377">
    <property type="entry name" value="WHTH_GntR"/>
    <property type="match status" value="1"/>
</dbReference>
<dbReference type="InterPro" id="IPR000524">
    <property type="entry name" value="Tscrpt_reg_HTH_GntR"/>
</dbReference>
<evidence type="ECO:0000256" key="2">
    <source>
        <dbReference type="ARBA" id="ARBA00023125"/>
    </source>
</evidence>
<evidence type="ECO:0000259" key="4">
    <source>
        <dbReference type="PROSITE" id="PS50949"/>
    </source>
</evidence>
<dbReference type="InterPro" id="IPR011663">
    <property type="entry name" value="UTRA"/>
</dbReference>
<dbReference type="SMART" id="SM00866">
    <property type="entry name" value="UTRA"/>
    <property type="match status" value="1"/>
</dbReference>
<keyword evidence="2" id="KW-0238">DNA-binding</keyword>
<dbReference type="PROSITE" id="PS50949">
    <property type="entry name" value="HTH_GNTR"/>
    <property type="match status" value="1"/>
</dbReference>
<dbReference type="EMBL" id="AVPE01000009">
    <property type="protein sequence ID" value="KGX91668.1"/>
    <property type="molecule type" value="Genomic_DNA"/>
</dbReference>
<dbReference type="GO" id="GO:0003677">
    <property type="term" value="F:DNA binding"/>
    <property type="evidence" value="ECO:0007669"/>
    <property type="project" value="UniProtKB-KW"/>
</dbReference>
<dbReference type="GO" id="GO:0045892">
    <property type="term" value="P:negative regulation of DNA-templated transcription"/>
    <property type="evidence" value="ECO:0007669"/>
    <property type="project" value="TreeGrafter"/>
</dbReference>
<proteinExistence type="predicted"/>
<evidence type="ECO:0000256" key="1">
    <source>
        <dbReference type="ARBA" id="ARBA00023015"/>
    </source>
</evidence>
<keyword evidence="1" id="KW-0805">Transcription regulation</keyword>
<protein>
    <submittedName>
        <fullName evidence="5">XRE family transcriptional regulator</fullName>
    </submittedName>
</protein>
<dbReference type="GO" id="GO:0003700">
    <property type="term" value="F:DNA-binding transcription factor activity"/>
    <property type="evidence" value="ECO:0007669"/>
    <property type="project" value="InterPro"/>
</dbReference>
<sequence length="239" mass="28027">MQRSMPLYRTIAQHIKSEIQAGNFIEGETIPTEKSLSEQFDASRVTVRQAIDLLVTEGMLHKVQGSGTYVKEQAKVEHNIYELVSFTEEMTNLDKQPENKILNFQMIQSDARIQRKLQLDSNAPVYYIRRQRFIDDIPYVVEDTYMPVHLFPDLTYQVMVTSKYDYIENQKGFQIKESFQEVLPILPDSEIAELLNTTEQQPILKVKSYSVLSDDIPFEYSEVYFKSDEYRFTVRARRP</sequence>
<feature type="domain" description="HTH gntR-type" evidence="4">
    <location>
        <begin position="5"/>
        <end position="73"/>
    </location>
</feature>
<evidence type="ECO:0000313" key="6">
    <source>
        <dbReference type="Proteomes" id="UP000030528"/>
    </source>
</evidence>
<dbReference type="InterPro" id="IPR036388">
    <property type="entry name" value="WH-like_DNA-bd_sf"/>
</dbReference>
<dbReference type="Pfam" id="PF07702">
    <property type="entry name" value="UTRA"/>
    <property type="match status" value="1"/>
</dbReference>
<accession>A0A0A5GKB1</accession>
<keyword evidence="6" id="KW-1185">Reference proteome</keyword>
<dbReference type="Pfam" id="PF00392">
    <property type="entry name" value="GntR"/>
    <property type="match status" value="1"/>
</dbReference>
<name>A0A0A5GKB1_9BACI</name>
<dbReference type="InterPro" id="IPR036390">
    <property type="entry name" value="WH_DNA-bd_sf"/>
</dbReference>
<dbReference type="PRINTS" id="PR00035">
    <property type="entry name" value="HTHGNTR"/>
</dbReference>
<dbReference type="SUPFAM" id="SSF64288">
    <property type="entry name" value="Chorismate lyase-like"/>
    <property type="match status" value="1"/>
</dbReference>
<gene>
    <name evidence="5" type="ORF">N781_04150</name>
</gene>
<evidence type="ECO:0000256" key="3">
    <source>
        <dbReference type="ARBA" id="ARBA00023163"/>
    </source>
</evidence>
<keyword evidence="3" id="KW-0804">Transcription</keyword>
<dbReference type="Proteomes" id="UP000030528">
    <property type="component" value="Unassembled WGS sequence"/>
</dbReference>
<dbReference type="AlphaFoldDB" id="A0A0A5GKB1"/>
<dbReference type="FunFam" id="1.10.10.10:FF:000079">
    <property type="entry name" value="GntR family transcriptional regulator"/>
    <property type="match status" value="1"/>
</dbReference>